<comment type="caution">
    <text evidence="1">The sequence shown here is derived from an EMBL/GenBank/DDBJ whole genome shotgun (WGS) entry which is preliminary data.</text>
</comment>
<dbReference type="Proteomes" id="UP000257109">
    <property type="component" value="Unassembled WGS sequence"/>
</dbReference>
<feature type="non-terminal residue" evidence="1">
    <location>
        <position position="1"/>
    </location>
</feature>
<sequence length="111" mass="13226">MNIPLYSRNITEKGSIIKSLNQEICFEFIKLVSRNITEKGSIIKSLNNLIKKEENRRSKVKVIDIKEIYNKFKNPNQLTIKYLQDEFKFFLNELQVLKQNDISLEYKLLEL</sequence>
<evidence type="ECO:0000313" key="2">
    <source>
        <dbReference type="Proteomes" id="UP000257109"/>
    </source>
</evidence>
<dbReference type="AlphaFoldDB" id="A0A371E506"/>
<dbReference type="EMBL" id="QJKJ01016350">
    <property type="protein sequence ID" value="RDX61104.1"/>
    <property type="molecule type" value="Genomic_DNA"/>
</dbReference>
<name>A0A371E506_MUCPR</name>
<organism evidence="1 2">
    <name type="scientific">Mucuna pruriens</name>
    <name type="common">Velvet bean</name>
    <name type="synonym">Dolichos pruriens</name>
    <dbReference type="NCBI Taxonomy" id="157652"/>
    <lineage>
        <taxon>Eukaryota</taxon>
        <taxon>Viridiplantae</taxon>
        <taxon>Streptophyta</taxon>
        <taxon>Embryophyta</taxon>
        <taxon>Tracheophyta</taxon>
        <taxon>Spermatophyta</taxon>
        <taxon>Magnoliopsida</taxon>
        <taxon>eudicotyledons</taxon>
        <taxon>Gunneridae</taxon>
        <taxon>Pentapetalae</taxon>
        <taxon>rosids</taxon>
        <taxon>fabids</taxon>
        <taxon>Fabales</taxon>
        <taxon>Fabaceae</taxon>
        <taxon>Papilionoideae</taxon>
        <taxon>50 kb inversion clade</taxon>
        <taxon>NPAAA clade</taxon>
        <taxon>indigoferoid/millettioid clade</taxon>
        <taxon>Phaseoleae</taxon>
        <taxon>Mucuna</taxon>
    </lineage>
</organism>
<evidence type="ECO:0000313" key="1">
    <source>
        <dbReference type="EMBL" id="RDX61104.1"/>
    </source>
</evidence>
<protein>
    <submittedName>
        <fullName evidence="1">Uncharacterized protein</fullName>
    </submittedName>
</protein>
<accession>A0A371E506</accession>
<reference evidence="1" key="1">
    <citation type="submission" date="2018-05" db="EMBL/GenBank/DDBJ databases">
        <title>Draft genome of Mucuna pruriens seed.</title>
        <authorList>
            <person name="Nnadi N.E."/>
            <person name="Vos R."/>
            <person name="Hasami M.H."/>
            <person name="Devisetty U.K."/>
            <person name="Aguiy J.C."/>
        </authorList>
    </citation>
    <scope>NUCLEOTIDE SEQUENCE [LARGE SCALE GENOMIC DNA]</scope>
    <source>
        <strain evidence="1">JCA_2017</strain>
    </source>
</reference>
<proteinExistence type="predicted"/>
<keyword evidence="2" id="KW-1185">Reference proteome</keyword>
<gene>
    <name evidence="1" type="ORF">CR513_60698</name>
</gene>